<reference evidence="2 3" key="1">
    <citation type="journal article" date="2013" name="Genome Announc.">
        <title>Draft Genome Sequence of 'Candidatus Halobonum tyrrellensis' Strain G22, Isolated from the Hypersaline Waters of Lake Tyrrell, Australia.</title>
        <authorList>
            <person name="Ugalde J.A."/>
            <person name="Narasingarao P."/>
            <person name="Kuo S."/>
            <person name="Podell S."/>
            <person name="Allen E.E."/>
        </authorList>
    </citation>
    <scope>NUCLEOTIDE SEQUENCE [LARGE SCALE GENOMIC DNA]</scope>
    <source>
        <strain evidence="2 3">G22</strain>
    </source>
</reference>
<comment type="caution">
    <text evidence="2">The sequence shown here is derived from an EMBL/GenBank/DDBJ whole genome shotgun (WGS) entry which is preliminary data.</text>
</comment>
<feature type="region of interest" description="Disordered" evidence="1">
    <location>
        <begin position="75"/>
        <end position="98"/>
    </location>
</feature>
<evidence type="ECO:0000313" key="3">
    <source>
        <dbReference type="Proteomes" id="UP000017840"/>
    </source>
</evidence>
<dbReference type="Pfam" id="PF23956">
    <property type="entry name" value="DUF7285"/>
    <property type="match status" value="1"/>
</dbReference>
<name>V4GS11_9EURY</name>
<dbReference type="EMBL" id="ASGZ01000042">
    <property type="protein sequence ID" value="ESP87841.1"/>
    <property type="molecule type" value="Genomic_DNA"/>
</dbReference>
<evidence type="ECO:0000256" key="1">
    <source>
        <dbReference type="SAM" id="MobiDB-lite"/>
    </source>
</evidence>
<dbReference type="STRING" id="1324957.K933_12041"/>
<dbReference type="OrthoDB" id="331046at2157"/>
<dbReference type="InterPro" id="IPR055709">
    <property type="entry name" value="DUF7285"/>
</dbReference>
<dbReference type="AlphaFoldDB" id="V4GS11"/>
<dbReference type="Proteomes" id="UP000017840">
    <property type="component" value="Unassembled WGS sequence"/>
</dbReference>
<accession>V4GS11</accession>
<protein>
    <submittedName>
        <fullName evidence="2">Uncharacterized protein</fullName>
    </submittedName>
</protein>
<evidence type="ECO:0000313" key="2">
    <source>
        <dbReference type="EMBL" id="ESP87841.1"/>
    </source>
</evidence>
<proteinExistence type="predicted"/>
<keyword evidence="3" id="KW-1185">Reference proteome</keyword>
<dbReference type="eggNOG" id="arCOG05166">
    <property type="taxonomic scope" value="Archaea"/>
</dbReference>
<gene>
    <name evidence="2" type="ORF">K933_12041</name>
</gene>
<organism evidence="2 3">
    <name type="scientific">Candidatus Halobonum tyrrellensis G22</name>
    <dbReference type="NCBI Taxonomy" id="1324957"/>
    <lineage>
        <taxon>Archaea</taxon>
        <taxon>Methanobacteriati</taxon>
        <taxon>Methanobacteriota</taxon>
        <taxon>Stenosarchaea group</taxon>
        <taxon>Halobacteria</taxon>
        <taxon>Halobacteriales</taxon>
        <taxon>Haloferacaceae</taxon>
        <taxon>Candidatus Halobonum</taxon>
    </lineage>
</organism>
<dbReference type="RefSeq" id="WP_023394984.1">
    <property type="nucleotide sequence ID" value="NZ_ASGZ01000042.1"/>
</dbReference>
<sequence>MFAVVLGLGAYAVVLTDAAPGDPDRSLAPPTVERAHDELVTGGVVAPDRLPAAVRAAGPDGYEVNATLRAAGRSWVVGPAPPGDARPGGGSDAAAADRASRSVAVRLGPGRVRPGALRVVVWS</sequence>